<dbReference type="PANTHER" id="PTHR30069:SF29">
    <property type="entry name" value="HEMOGLOBIN AND HEMOGLOBIN-HAPTOGLOBIN-BINDING PROTEIN 1-RELATED"/>
    <property type="match status" value="1"/>
</dbReference>
<dbReference type="SUPFAM" id="SSF56935">
    <property type="entry name" value="Porins"/>
    <property type="match status" value="1"/>
</dbReference>
<dbReference type="AlphaFoldDB" id="A0A378RMN3"/>
<dbReference type="SUPFAM" id="SSF49464">
    <property type="entry name" value="Carboxypeptidase regulatory domain-like"/>
    <property type="match status" value="1"/>
</dbReference>
<evidence type="ECO:0000256" key="6">
    <source>
        <dbReference type="ARBA" id="ARBA00023136"/>
    </source>
</evidence>
<dbReference type="GO" id="GO:0044718">
    <property type="term" value="P:siderophore transmembrane transport"/>
    <property type="evidence" value="ECO:0007669"/>
    <property type="project" value="TreeGrafter"/>
</dbReference>
<protein>
    <submittedName>
        <fullName evidence="10">Colicin I receptor</fullName>
    </submittedName>
</protein>
<evidence type="ECO:0000313" key="11">
    <source>
        <dbReference type="Proteomes" id="UP000255024"/>
    </source>
</evidence>
<evidence type="ECO:0000259" key="9">
    <source>
        <dbReference type="Pfam" id="PF07715"/>
    </source>
</evidence>
<keyword evidence="2 8" id="KW-0813">Transport</keyword>
<comment type="subcellular location">
    <subcellularLocation>
        <location evidence="1 8">Cell outer membrane</location>
        <topology evidence="1 8">Multi-pass membrane protein</topology>
    </subcellularLocation>
</comment>
<dbReference type="RefSeq" id="WP_115091605.1">
    <property type="nucleotide sequence ID" value="NZ_CP068107.1"/>
</dbReference>
<dbReference type="InterPro" id="IPR012910">
    <property type="entry name" value="Plug_dom"/>
</dbReference>
<dbReference type="InterPro" id="IPR023997">
    <property type="entry name" value="TonB-dep_OMP_SusC/RagA_CS"/>
</dbReference>
<evidence type="ECO:0000256" key="7">
    <source>
        <dbReference type="ARBA" id="ARBA00023237"/>
    </source>
</evidence>
<dbReference type="InterPro" id="IPR037066">
    <property type="entry name" value="Plug_dom_sf"/>
</dbReference>
<organism evidence="10 11">
    <name type="scientific">Myroides odoratus</name>
    <name type="common">Flavobacterium odoratum</name>
    <dbReference type="NCBI Taxonomy" id="256"/>
    <lineage>
        <taxon>Bacteria</taxon>
        <taxon>Pseudomonadati</taxon>
        <taxon>Bacteroidota</taxon>
        <taxon>Flavobacteriia</taxon>
        <taxon>Flavobacteriales</taxon>
        <taxon>Flavobacteriaceae</taxon>
        <taxon>Myroides</taxon>
    </lineage>
</organism>
<proteinExistence type="inferred from homology"/>
<dbReference type="Pfam" id="PF13715">
    <property type="entry name" value="CarbopepD_reg_2"/>
    <property type="match status" value="1"/>
</dbReference>
<evidence type="ECO:0000256" key="1">
    <source>
        <dbReference type="ARBA" id="ARBA00004571"/>
    </source>
</evidence>
<dbReference type="InterPro" id="IPR023996">
    <property type="entry name" value="TonB-dep_OMP_SusC/RagA"/>
</dbReference>
<dbReference type="NCBIfam" id="TIGR04057">
    <property type="entry name" value="SusC_RagA_signa"/>
    <property type="match status" value="1"/>
</dbReference>
<keyword evidence="5" id="KW-0732">Signal</keyword>
<dbReference type="NCBIfam" id="TIGR04056">
    <property type="entry name" value="OMP_RagA_SusC"/>
    <property type="match status" value="1"/>
</dbReference>
<dbReference type="Pfam" id="PF07715">
    <property type="entry name" value="Plug"/>
    <property type="match status" value="1"/>
</dbReference>
<dbReference type="PANTHER" id="PTHR30069">
    <property type="entry name" value="TONB-DEPENDENT OUTER MEMBRANE RECEPTOR"/>
    <property type="match status" value="1"/>
</dbReference>
<dbReference type="PROSITE" id="PS52016">
    <property type="entry name" value="TONB_DEPENDENT_REC_3"/>
    <property type="match status" value="1"/>
</dbReference>
<keyword evidence="10" id="KW-0675">Receptor</keyword>
<evidence type="ECO:0000256" key="8">
    <source>
        <dbReference type="PROSITE-ProRule" id="PRU01360"/>
    </source>
</evidence>
<sequence length="1014" mass="113917">MKTQILTTCGYRIAMLVNLLISYPTYAVSNDNHLLFSASYLLQDKQQERIIKLSGTVKDAQGVLGGVIVSVENKTVATDLDGKYTIDVSIGDRITFSMLGYKERSMVYSSSMGSILNIELLEDTTTLDEIVVNAGYYTVKDRERTGSIARVTAKDIQNKPSSNILDALQGQVAGVQINQRSSLAGGSFQIQIRGQNSLRTNGNDPLYIVDGMPILSSSIFQNNLNQSLPSNTYNPLSLININDIESIEILKDADATAIYGSRGANGVILITTKRTNNSKLSGYINTYTGFAKVAKITPLMNTDEYLSMRREAYANDGITEYPSTAHDLNGNWDQSKYTNWQKELIGNTMQFHHYDLGLNASSNTTSFNMNFSKHHQGTVFIGDQKQDMISGKIAINHIDINDKLKLNFQLGLNQSTNNLVGKDFTNTALDLSPLAPDLFTKEGELNWANSTWTNPLNDLVNKYNVKNNLLHSSLQISYPIFNDLELKINVGYSKNNVDQRQLAPSTFYNPALGRDSSNSSITKNKGESVAWNLEPQLNWNKHFNNHRTSITLGMTFQGQDSEKIILRGSGFPTNNLIENIKAAKTINVIDFNNTQYRYNAGFIRLNYNYEQKYILNLTGRRDGSSRFGDNNRFANFGAIGGAWVFSNEHPLVNNKIISFGKLRFSYGTTGSDQIGDYQYLDTYSPTSVPYEGVIGLSPDRLYNPNFSWEKTTKLETALELNLFNNRINSSITWYKNISSNQLVGTPLPGTTGFSSIQENFNAKVQNTGWEFTLSSLNISNSNWTWTTSFNLSILKNKLLSFPNLDGSTYSNQYTVGQPLSVVKLYHFTGVNPQTGLYTFEDTNKDGIIDTKDKQVYLNTKPKYFGGLSNVITFKQWELSSQLYFVKQIGVNYRAKALPGTLQNSPKILDRWQKQGDISSVQKFTNGNDPQAVKAHSNMVQSDGIYSDASFIRIKNIKLTYNLELPKNQRFLCQLYFMIDNPFTITSYKDADPESQFFGYLPPLRQWTFGTRINF</sequence>
<dbReference type="Gene3D" id="2.170.130.10">
    <property type="entry name" value="TonB-dependent receptor, plug domain"/>
    <property type="match status" value="1"/>
</dbReference>
<evidence type="ECO:0000256" key="2">
    <source>
        <dbReference type="ARBA" id="ARBA00022448"/>
    </source>
</evidence>
<evidence type="ECO:0000256" key="5">
    <source>
        <dbReference type="ARBA" id="ARBA00022729"/>
    </source>
</evidence>
<evidence type="ECO:0000313" key="10">
    <source>
        <dbReference type="EMBL" id="STZ26920.1"/>
    </source>
</evidence>
<dbReference type="GO" id="GO:0015344">
    <property type="term" value="F:siderophore uptake transmembrane transporter activity"/>
    <property type="evidence" value="ECO:0007669"/>
    <property type="project" value="TreeGrafter"/>
</dbReference>
<feature type="domain" description="TonB-dependent receptor plug" evidence="9">
    <location>
        <begin position="142"/>
        <end position="267"/>
    </location>
</feature>
<keyword evidence="11" id="KW-1185">Reference proteome</keyword>
<evidence type="ECO:0000256" key="3">
    <source>
        <dbReference type="ARBA" id="ARBA00022452"/>
    </source>
</evidence>
<dbReference type="InterPro" id="IPR008969">
    <property type="entry name" value="CarboxyPept-like_regulatory"/>
</dbReference>
<dbReference type="InterPro" id="IPR039426">
    <property type="entry name" value="TonB-dep_rcpt-like"/>
</dbReference>
<dbReference type="Gene3D" id="2.40.170.20">
    <property type="entry name" value="TonB-dependent receptor, beta-barrel domain"/>
    <property type="match status" value="1"/>
</dbReference>
<keyword evidence="6 8" id="KW-0472">Membrane</keyword>
<keyword evidence="3 8" id="KW-1134">Transmembrane beta strand</keyword>
<evidence type="ECO:0000256" key="4">
    <source>
        <dbReference type="ARBA" id="ARBA00022692"/>
    </source>
</evidence>
<gene>
    <name evidence="10" type="primary">cirA_1</name>
    <name evidence="10" type="ORF">NCTC11179_00447</name>
</gene>
<keyword evidence="4 8" id="KW-0812">Transmembrane</keyword>
<dbReference type="EMBL" id="UGQL01000001">
    <property type="protein sequence ID" value="STZ26920.1"/>
    <property type="molecule type" value="Genomic_DNA"/>
</dbReference>
<accession>A0A378RMN3</accession>
<reference evidence="10 11" key="1">
    <citation type="submission" date="2018-06" db="EMBL/GenBank/DDBJ databases">
        <authorList>
            <consortium name="Pathogen Informatics"/>
            <person name="Doyle S."/>
        </authorList>
    </citation>
    <scope>NUCLEOTIDE SEQUENCE [LARGE SCALE GENOMIC DNA]</scope>
    <source>
        <strain evidence="10 11">NCTC11179</strain>
    </source>
</reference>
<dbReference type="InterPro" id="IPR036942">
    <property type="entry name" value="Beta-barrel_TonB_sf"/>
</dbReference>
<name>A0A378RMN3_MYROD</name>
<comment type="similarity">
    <text evidence="8">Belongs to the TonB-dependent receptor family.</text>
</comment>
<keyword evidence="7 8" id="KW-0998">Cell outer membrane</keyword>
<dbReference type="Proteomes" id="UP000255024">
    <property type="component" value="Unassembled WGS sequence"/>
</dbReference>
<dbReference type="GO" id="GO:0009279">
    <property type="term" value="C:cell outer membrane"/>
    <property type="evidence" value="ECO:0007669"/>
    <property type="project" value="UniProtKB-SubCell"/>
</dbReference>